<evidence type="ECO:0000313" key="4">
    <source>
        <dbReference type="RefSeq" id="XP_025831094.1"/>
    </source>
</evidence>
<dbReference type="GeneID" id="112904666"/>
<evidence type="ECO:0000259" key="2">
    <source>
        <dbReference type="Pfam" id="PF13843"/>
    </source>
</evidence>
<keyword evidence="1" id="KW-0472">Membrane</keyword>
<dbReference type="OrthoDB" id="6077919at2759"/>
<evidence type="ECO:0000313" key="3">
    <source>
        <dbReference type="Proteomes" id="UP000192223"/>
    </source>
</evidence>
<organism evidence="3 4">
    <name type="scientific">Agrilus planipennis</name>
    <name type="common">Emerald ash borer</name>
    <name type="synonym">Agrilus marcopoli</name>
    <dbReference type="NCBI Taxonomy" id="224129"/>
    <lineage>
        <taxon>Eukaryota</taxon>
        <taxon>Metazoa</taxon>
        <taxon>Ecdysozoa</taxon>
        <taxon>Arthropoda</taxon>
        <taxon>Hexapoda</taxon>
        <taxon>Insecta</taxon>
        <taxon>Pterygota</taxon>
        <taxon>Neoptera</taxon>
        <taxon>Endopterygota</taxon>
        <taxon>Coleoptera</taxon>
        <taxon>Polyphaga</taxon>
        <taxon>Elateriformia</taxon>
        <taxon>Buprestoidea</taxon>
        <taxon>Buprestidae</taxon>
        <taxon>Agrilinae</taxon>
        <taxon>Agrilus</taxon>
    </lineage>
</organism>
<dbReference type="AlphaFoldDB" id="A0A7F5R5R0"/>
<keyword evidence="1" id="KW-0812">Transmembrane</keyword>
<dbReference type="PANTHER" id="PTHR46599">
    <property type="entry name" value="PIGGYBAC TRANSPOSABLE ELEMENT-DERIVED PROTEIN 4"/>
    <property type="match status" value="1"/>
</dbReference>
<dbReference type="InterPro" id="IPR029526">
    <property type="entry name" value="PGBD"/>
</dbReference>
<protein>
    <submittedName>
        <fullName evidence="4">PiggyBac transposable element-derived protein 4-like</fullName>
    </submittedName>
</protein>
<proteinExistence type="predicted"/>
<dbReference type="Proteomes" id="UP000192223">
    <property type="component" value="Unplaced"/>
</dbReference>
<keyword evidence="1" id="KW-1133">Transmembrane helix</keyword>
<feature type="transmembrane region" description="Helical" evidence="1">
    <location>
        <begin position="211"/>
        <end position="231"/>
    </location>
</feature>
<dbReference type="KEGG" id="apln:112904666"/>
<reference evidence="4" key="1">
    <citation type="submission" date="2025-08" db="UniProtKB">
        <authorList>
            <consortium name="RefSeq"/>
        </authorList>
    </citation>
    <scope>IDENTIFICATION</scope>
    <source>
        <tissue evidence="4">Entire body</tissue>
    </source>
</reference>
<feature type="domain" description="PiggyBac transposable element-derived protein" evidence="2">
    <location>
        <begin position="16"/>
        <end position="228"/>
    </location>
</feature>
<dbReference type="Pfam" id="PF13843">
    <property type="entry name" value="DDE_Tnp_1_7"/>
    <property type="match status" value="1"/>
</dbReference>
<evidence type="ECO:0000256" key="1">
    <source>
        <dbReference type="SAM" id="Phobius"/>
    </source>
</evidence>
<gene>
    <name evidence="4" type="primary">LOC112904666</name>
</gene>
<dbReference type="RefSeq" id="XP_025831094.1">
    <property type="nucleotide sequence ID" value="XM_025975309.1"/>
</dbReference>
<dbReference type="InParanoid" id="A0A7F5R5R0"/>
<sequence>MEPSGETIVTDIPIIQQSMKCYGHSEEGVYIPSKPNKYGLKVYALVDAKMFYTAKMEIYVGQQPVGPFYVNTSNMFLVPRLCQPISGSNRNLTTDNFFSSIPLAYTLLQEHKLTLIGTLKKNKPQIPPDMMIKRPEKTTMFAFEEKSTLVSYIPKPRKNVFLLSTMHLDDSIDGETGKPSIIIDYNKTKGGVDTVDKLCAAYNCARITRRWPLVLFYGLLNIAGINSYIIYKNNNIDKNIPSSGPKHKLDQEVNLMMLWHNVTDDELDVESIFQRPTPSVSEPQRCMEVEEFKGLDPEPGCTRYMSRDPLTSKATSSI</sequence>
<dbReference type="PANTHER" id="PTHR46599:SF6">
    <property type="entry name" value="DUAL SPECIFICITY PHOSPHATASE 26"/>
    <property type="match status" value="1"/>
</dbReference>
<name>A0A7F5R5R0_AGRPL</name>
<accession>A0A7F5R5R0</accession>
<keyword evidence="3" id="KW-1185">Reference proteome</keyword>